<protein>
    <submittedName>
        <fullName evidence="2">Uncharacterized protein</fullName>
    </submittedName>
</protein>
<reference evidence="2" key="1">
    <citation type="submission" date="2021-03" db="EMBL/GenBank/DDBJ databases">
        <title>Draft genome sequence of rust myrtle Austropuccinia psidii MF-1, a brazilian biotype.</title>
        <authorList>
            <person name="Quecine M.C."/>
            <person name="Pachon D.M.R."/>
            <person name="Bonatelli M.L."/>
            <person name="Correr F.H."/>
            <person name="Franceschini L.M."/>
            <person name="Leite T.F."/>
            <person name="Margarido G.R.A."/>
            <person name="Almeida C.A."/>
            <person name="Ferrarezi J.A."/>
            <person name="Labate C.A."/>
        </authorList>
    </citation>
    <scope>NUCLEOTIDE SEQUENCE</scope>
    <source>
        <strain evidence="2">MF-1</strain>
    </source>
</reference>
<evidence type="ECO:0000256" key="1">
    <source>
        <dbReference type="SAM" id="MobiDB-lite"/>
    </source>
</evidence>
<name>A0A9Q3HE86_9BASI</name>
<evidence type="ECO:0000313" key="3">
    <source>
        <dbReference type="Proteomes" id="UP000765509"/>
    </source>
</evidence>
<organism evidence="2 3">
    <name type="scientific">Austropuccinia psidii MF-1</name>
    <dbReference type="NCBI Taxonomy" id="1389203"/>
    <lineage>
        <taxon>Eukaryota</taxon>
        <taxon>Fungi</taxon>
        <taxon>Dikarya</taxon>
        <taxon>Basidiomycota</taxon>
        <taxon>Pucciniomycotina</taxon>
        <taxon>Pucciniomycetes</taxon>
        <taxon>Pucciniales</taxon>
        <taxon>Sphaerophragmiaceae</taxon>
        <taxon>Austropuccinia</taxon>
    </lineage>
</organism>
<gene>
    <name evidence="2" type="ORF">O181_040787</name>
</gene>
<dbReference type="AlphaFoldDB" id="A0A9Q3HE86"/>
<feature type="compositionally biased region" description="Polar residues" evidence="1">
    <location>
        <begin position="101"/>
        <end position="117"/>
    </location>
</feature>
<dbReference type="EMBL" id="AVOT02016135">
    <property type="protein sequence ID" value="MBW0501072.1"/>
    <property type="molecule type" value="Genomic_DNA"/>
</dbReference>
<proteinExistence type="predicted"/>
<feature type="region of interest" description="Disordered" evidence="1">
    <location>
        <begin position="100"/>
        <end position="168"/>
    </location>
</feature>
<comment type="caution">
    <text evidence="2">The sequence shown here is derived from an EMBL/GenBank/DDBJ whole genome shotgun (WGS) entry which is preliminary data.</text>
</comment>
<accession>A0A9Q3HE86</accession>
<dbReference type="Proteomes" id="UP000765509">
    <property type="component" value="Unassembled WGS sequence"/>
</dbReference>
<feature type="compositionally biased region" description="Polar residues" evidence="1">
    <location>
        <begin position="128"/>
        <end position="153"/>
    </location>
</feature>
<keyword evidence="3" id="KW-1185">Reference proteome</keyword>
<sequence>MWNNVRGPIPTGGRPIKSISEVPISRINSQGVVTRIRKISDFPTNPDGEGSDELNGEEVEVFDQKFGQFPHYSPYNPPSQTFHTQVIPSIPRNCQPRLATFPSSVHQSSPNQSTSRTPVLASPMRLSPITQSRHTQISPHNIFQPVARTSSPSGVERSPLPYPADEVF</sequence>
<evidence type="ECO:0000313" key="2">
    <source>
        <dbReference type="EMBL" id="MBW0501072.1"/>
    </source>
</evidence>